<reference evidence="1" key="1">
    <citation type="journal article" date="2021" name="New Phytol.">
        <title>Evolutionary innovations through gain and loss of genes in the ectomycorrhizal Boletales.</title>
        <authorList>
            <person name="Wu G."/>
            <person name="Miyauchi S."/>
            <person name="Morin E."/>
            <person name="Kuo A."/>
            <person name="Drula E."/>
            <person name="Varga T."/>
            <person name="Kohler A."/>
            <person name="Feng B."/>
            <person name="Cao Y."/>
            <person name="Lipzen A."/>
            <person name="Daum C."/>
            <person name="Hundley H."/>
            <person name="Pangilinan J."/>
            <person name="Johnson J."/>
            <person name="Barry K."/>
            <person name="LaButti K."/>
            <person name="Ng V."/>
            <person name="Ahrendt S."/>
            <person name="Min B."/>
            <person name="Choi I.G."/>
            <person name="Park H."/>
            <person name="Plett J.M."/>
            <person name="Magnuson J."/>
            <person name="Spatafora J.W."/>
            <person name="Nagy L.G."/>
            <person name="Henrissat B."/>
            <person name="Grigoriev I.V."/>
            <person name="Yang Z.L."/>
            <person name="Xu J."/>
            <person name="Martin F.M."/>
        </authorList>
    </citation>
    <scope>NUCLEOTIDE SEQUENCE</scope>
    <source>
        <strain evidence="1">ATCC 28755</strain>
    </source>
</reference>
<evidence type="ECO:0000313" key="2">
    <source>
        <dbReference type="Proteomes" id="UP000790377"/>
    </source>
</evidence>
<sequence length="345" mass="39846">MWTGKVKDPSIPRVTYNTAQKMRAAISHKFGHDHGLGTQQWTEHPMIPGKFVGNPSLSVTVSQYMISLRRRKVRAGEQVTSARAMDEPTMKRLYDFNISTSQKDVSSVSRKRKAEHPAEWAGFLIRMMLHLLYVVSLLCLLRYDEALRISWADVTFQPSNNPNARPPTDFRIQLAMPFRKTHQYGGIAPFYLYPDVDRPWMCPVRAFAVWWTIARERNRQLDGFVFRKKIGVDSVSVNATDGMSSESFLECFRNNLLDIGIDPRPYGTHSFRRGGCQYLAKVLHWPLRQICNWGSWADNFDNPGTIFKYLLSWSDNPFEEREHYFNPNRPGTDPCRTCGRTCHCA</sequence>
<evidence type="ECO:0000313" key="1">
    <source>
        <dbReference type="EMBL" id="KAH7905012.1"/>
    </source>
</evidence>
<keyword evidence="2" id="KW-1185">Reference proteome</keyword>
<dbReference type="Proteomes" id="UP000790377">
    <property type="component" value="Unassembled WGS sequence"/>
</dbReference>
<organism evidence="1 2">
    <name type="scientific">Hygrophoropsis aurantiaca</name>
    <dbReference type="NCBI Taxonomy" id="72124"/>
    <lineage>
        <taxon>Eukaryota</taxon>
        <taxon>Fungi</taxon>
        <taxon>Dikarya</taxon>
        <taxon>Basidiomycota</taxon>
        <taxon>Agaricomycotina</taxon>
        <taxon>Agaricomycetes</taxon>
        <taxon>Agaricomycetidae</taxon>
        <taxon>Boletales</taxon>
        <taxon>Coniophorineae</taxon>
        <taxon>Hygrophoropsidaceae</taxon>
        <taxon>Hygrophoropsis</taxon>
    </lineage>
</organism>
<comment type="caution">
    <text evidence="1">The sequence shown here is derived from an EMBL/GenBank/DDBJ whole genome shotgun (WGS) entry which is preliminary data.</text>
</comment>
<dbReference type="EMBL" id="MU268296">
    <property type="protein sequence ID" value="KAH7905012.1"/>
    <property type="molecule type" value="Genomic_DNA"/>
</dbReference>
<protein>
    <submittedName>
        <fullName evidence="1">Uncharacterized protein</fullName>
    </submittedName>
</protein>
<name>A0ACB7ZWG8_9AGAM</name>
<proteinExistence type="predicted"/>
<accession>A0ACB7ZWG8</accession>
<gene>
    <name evidence="1" type="ORF">BJ138DRAFT_1018281</name>
</gene>